<evidence type="ECO:0000313" key="2">
    <source>
        <dbReference type="Proteomes" id="UP001262889"/>
    </source>
</evidence>
<keyword evidence="2" id="KW-1185">Reference proteome</keyword>
<name>A0ABU3CBV5_9FLAO</name>
<accession>A0ABU3CBV5</accession>
<dbReference type="RefSeq" id="WP_311535442.1">
    <property type="nucleotide sequence ID" value="NZ_JAVRHQ010000017.1"/>
</dbReference>
<dbReference type="EMBL" id="JAVRHQ010000017">
    <property type="protein sequence ID" value="MDT0643822.1"/>
    <property type="molecule type" value="Genomic_DNA"/>
</dbReference>
<sequence length="270" mass="29778">MTANPCGAIKTYNYADIKSATKVSSANKGGLESTGDIASRNFKRLKNNYSKHKKEKQQKFAEKASIVKSPHGLVLASLLPHSAMFGNEEARISSPGDLMGITNAEAVFSADYYSNGERVAAALITKTSGGIYDQTKVICDRLNSSSLEDIRTISLKGHELVMIKILRANGELEYAVNFSVETGELPTLHSYWNIADYPEGDYVNFQVWGNAMGQVSSIVGHILEKFKAYSSLISDKMAGRYPTVFVKRGFYKDGRLHLIVKNKNEDEGFL</sequence>
<organism evidence="1 2">
    <name type="scientific">Autumnicola tepida</name>
    <dbReference type="NCBI Taxonomy" id="3075595"/>
    <lineage>
        <taxon>Bacteria</taxon>
        <taxon>Pseudomonadati</taxon>
        <taxon>Bacteroidota</taxon>
        <taxon>Flavobacteriia</taxon>
        <taxon>Flavobacteriales</taxon>
        <taxon>Flavobacteriaceae</taxon>
        <taxon>Autumnicola</taxon>
    </lineage>
</organism>
<dbReference type="Proteomes" id="UP001262889">
    <property type="component" value="Unassembled WGS sequence"/>
</dbReference>
<protein>
    <submittedName>
        <fullName evidence="1">Uncharacterized protein</fullName>
    </submittedName>
</protein>
<proteinExistence type="predicted"/>
<comment type="caution">
    <text evidence="1">The sequence shown here is derived from an EMBL/GenBank/DDBJ whole genome shotgun (WGS) entry which is preliminary data.</text>
</comment>
<reference evidence="1 2" key="1">
    <citation type="submission" date="2023-09" db="EMBL/GenBank/DDBJ databases">
        <authorList>
            <person name="Rey-Velasco X."/>
        </authorList>
    </citation>
    <scope>NUCLEOTIDE SEQUENCE [LARGE SCALE GENOMIC DNA]</scope>
    <source>
        <strain evidence="1 2">F363</strain>
    </source>
</reference>
<gene>
    <name evidence="1" type="ORF">RM553_13360</name>
</gene>
<evidence type="ECO:0000313" key="1">
    <source>
        <dbReference type="EMBL" id="MDT0643822.1"/>
    </source>
</evidence>